<evidence type="ECO:0000256" key="7">
    <source>
        <dbReference type="ARBA" id="ARBA00023136"/>
    </source>
</evidence>
<keyword evidence="7 9" id="KW-0472">Membrane</keyword>
<evidence type="ECO:0000256" key="5">
    <source>
        <dbReference type="ARBA" id="ARBA00022692"/>
    </source>
</evidence>
<evidence type="ECO:0000256" key="9">
    <source>
        <dbReference type="SAM" id="Phobius"/>
    </source>
</evidence>
<evidence type="ECO:0000256" key="2">
    <source>
        <dbReference type="ARBA" id="ARBA00022448"/>
    </source>
</evidence>
<feature type="transmembrane region" description="Helical" evidence="9">
    <location>
        <begin position="315"/>
        <end position="333"/>
    </location>
</feature>
<dbReference type="Pfam" id="PF04143">
    <property type="entry name" value="Sulf_transp"/>
    <property type="match status" value="1"/>
</dbReference>
<feature type="transmembrane region" description="Helical" evidence="9">
    <location>
        <begin position="162"/>
        <end position="185"/>
    </location>
</feature>
<reference evidence="11" key="1">
    <citation type="journal article" date="2019" name="Int. J. Syst. Evol. Microbiol.">
        <title>The Global Catalogue of Microorganisms (GCM) 10K type strain sequencing project: providing services to taxonomists for standard genome sequencing and annotation.</title>
        <authorList>
            <consortium name="The Broad Institute Genomics Platform"/>
            <consortium name="The Broad Institute Genome Sequencing Center for Infectious Disease"/>
            <person name="Wu L."/>
            <person name="Ma J."/>
        </authorList>
    </citation>
    <scope>NUCLEOTIDE SEQUENCE [LARGE SCALE GENOMIC DNA]</scope>
    <source>
        <strain evidence="11">KCTC 42911</strain>
    </source>
</reference>
<keyword evidence="11" id="KW-1185">Reference proteome</keyword>
<proteinExistence type="inferred from homology"/>
<name>A0ABV7TKN4_9RHOB</name>
<keyword evidence="3" id="KW-1003">Cell membrane</keyword>
<comment type="similarity">
    <text evidence="8">Belongs to the TsuA/YedE (TC 9.B.102) family.</text>
</comment>
<sequence>MFEQFGFEETTARQASLYFALGLGLLFGALAQVTRFCFRRAVVGEDRRQAAGVWATALIVAVLGTQAVVASGLVSFDGHRLLTPDLPWLAVIVGGLLFGVGMVLTRGCISRLAVLGGGGNLRGLFVLLVFAVTAHATLKGVLAPLRTGLGQVTVGLGDAASLAAIPGGAWVGAALLSIIALAFVWRSGNRPLTLVGAAAIGLLVPLGWVGTGYVLLDEFDPITMESLSFTAPTADTLFWGIASSAVEPGFGVGLVGGTILGALVAALLAGSFKWQSFESPAQTGRYVAGGVLMGMGGVLAGGCTLGAGLSGLPTLSVAALLALGSMALGARLTDAALRSADARSARPTTPQAQPAE</sequence>
<comment type="subcellular location">
    <subcellularLocation>
        <location evidence="1">Cell inner membrane</location>
        <topology evidence="1">Multi-pass membrane protein</topology>
    </subcellularLocation>
</comment>
<keyword evidence="4" id="KW-0997">Cell inner membrane</keyword>
<evidence type="ECO:0000256" key="3">
    <source>
        <dbReference type="ARBA" id="ARBA00022475"/>
    </source>
</evidence>
<keyword evidence="6 9" id="KW-1133">Transmembrane helix</keyword>
<dbReference type="RefSeq" id="WP_386736848.1">
    <property type="nucleotide sequence ID" value="NZ_JBHRXI010000017.1"/>
</dbReference>
<dbReference type="PANTHER" id="PTHR30574">
    <property type="entry name" value="INNER MEMBRANE PROTEIN YEDE"/>
    <property type="match status" value="1"/>
</dbReference>
<evidence type="ECO:0000256" key="8">
    <source>
        <dbReference type="ARBA" id="ARBA00035655"/>
    </source>
</evidence>
<feature type="transmembrane region" description="Helical" evidence="9">
    <location>
        <begin position="15"/>
        <end position="38"/>
    </location>
</feature>
<accession>A0ABV7TKN4</accession>
<evidence type="ECO:0000256" key="4">
    <source>
        <dbReference type="ARBA" id="ARBA00022519"/>
    </source>
</evidence>
<evidence type="ECO:0000313" key="10">
    <source>
        <dbReference type="EMBL" id="MFC3615581.1"/>
    </source>
</evidence>
<evidence type="ECO:0000256" key="1">
    <source>
        <dbReference type="ARBA" id="ARBA00004429"/>
    </source>
</evidence>
<protein>
    <submittedName>
        <fullName evidence="10">YeeE/YedE family protein</fullName>
    </submittedName>
</protein>
<feature type="transmembrane region" description="Helical" evidence="9">
    <location>
        <begin position="250"/>
        <end position="274"/>
    </location>
</feature>
<feature type="transmembrane region" description="Helical" evidence="9">
    <location>
        <begin position="50"/>
        <end position="74"/>
    </location>
</feature>
<organism evidence="10 11">
    <name type="scientific">Lutimaribacter marinistellae</name>
    <dbReference type="NCBI Taxonomy" id="1820329"/>
    <lineage>
        <taxon>Bacteria</taxon>
        <taxon>Pseudomonadati</taxon>
        <taxon>Pseudomonadota</taxon>
        <taxon>Alphaproteobacteria</taxon>
        <taxon>Rhodobacterales</taxon>
        <taxon>Roseobacteraceae</taxon>
        <taxon>Lutimaribacter</taxon>
    </lineage>
</organism>
<feature type="transmembrane region" description="Helical" evidence="9">
    <location>
        <begin position="286"/>
        <end position="309"/>
    </location>
</feature>
<dbReference type="Proteomes" id="UP001595629">
    <property type="component" value="Unassembled WGS sequence"/>
</dbReference>
<evidence type="ECO:0000256" key="6">
    <source>
        <dbReference type="ARBA" id="ARBA00022989"/>
    </source>
</evidence>
<keyword evidence="2" id="KW-0813">Transport</keyword>
<dbReference type="InterPro" id="IPR007272">
    <property type="entry name" value="Sulf_transp_TsuA/YedE"/>
</dbReference>
<comment type="caution">
    <text evidence="10">The sequence shown here is derived from an EMBL/GenBank/DDBJ whole genome shotgun (WGS) entry which is preliminary data.</text>
</comment>
<evidence type="ECO:0000313" key="11">
    <source>
        <dbReference type="Proteomes" id="UP001595629"/>
    </source>
</evidence>
<dbReference type="EMBL" id="JBHRXI010000017">
    <property type="protein sequence ID" value="MFC3615581.1"/>
    <property type="molecule type" value="Genomic_DNA"/>
</dbReference>
<feature type="transmembrane region" description="Helical" evidence="9">
    <location>
        <begin position="121"/>
        <end position="142"/>
    </location>
</feature>
<dbReference type="PANTHER" id="PTHR30574:SF1">
    <property type="entry name" value="SULPHUR TRANSPORT DOMAIN-CONTAINING PROTEIN"/>
    <property type="match status" value="1"/>
</dbReference>
<keyword evidence="5 9" id="KW-0812">Transmembrane</keyword>
<gene>
    <name evidence="10" type="ORF">ACFORG_17630</name>
</gene>
<feature type="transmembrane region" description="Helical" evidence="9">
    <location>
        <begin position="192"/>
        <end position="216"/>
    </location>
</feature>
<feature type="transmembrane region" description="Helical" evidence="9">
    <location>
        <begin position="86"/>
        <end position="109"/>
    </location>
</feature>